<dbReference type="Gene3D" id="1.20.1260.140">
    <property type="entry name" value="Alternative oxidase"/>
    <property type="match status" value="1"/>
</dbReference>
<evidence type="ECO:0000256" key="9">
    <source>
        <dbReference type="ARBA" id="ARBA00023002"/>
    </source>
</evidence>
<evidence type="ECO:0000256" key="1">
    <source>
        <dbReference type="ARBA" id="ARBA00004370"/>
    </source>
</evidence>
<comment type="similarity">
    <text evidence="2 13">Belongs to the alternative oxidase family.</text>
</comment>
<sequence length="444" mass="49784">MLVHSTFLAAATRSSVPPLRHAPRSLALRGLGVEAIHSPRHLSTSTRFGSPQATQARSASPALGVEQQPVAGPSSEPEPKRSNDDRDRATESRDVVWGEKHPSKSYLLFHPVYSESDLDSVQVVHREAQTTGDRVAGKMVWLARSIFDLATRYPGYKNKNLPPLRASSTTDKKVELPRHIAAQKDRLDQMAKDGQAVQVDKASSVDAAEIQQGMTLDEMRKKGIVFGPDGWMNRMIFLETVAGVPGMVAATCRHLQSLRLMKRDKGWIHTMLEDAENERMHLLTFMSIAKPGIIARTFALLAQGVFYNFFFFFYLVAPKVAHRFVGKLEEEAVHTYTLVLEDMKAGRLPEWENLAAPEIAKEYWQLPEGARFEDVIRAIRADEATHRHINHTFASLESTDPNPFAYRDAPAKMRGTTYGLERDEALEWAKRSEREAIESANKTA</sequence>
<dbReference type="Proteomes" id="UP000053664">
    <property type="component" value="Unassembled WGS sequence"/>
</dbReference>
<gene>
    <name evidence="16" type="ORF">PFL1_03910</name>
</gene>
<feature type="transmembrane region" description="Helical" evidence="15">
    <location>
        <begin position="293"/>
        <end position="317"/>
    </location>
</feature>
<keyword evidence="3" id="KW-0813">Transport</keyword>
<evidence type="ECO:0000256" key="13">
    <source>
        <dbReference type="RuleBase" id="RU003779"/>
    </source>
</evidence>
<dbReference type="EMBL" id="KE361634">
    <property type="protein sequence ID" value="EPQ28607.1"/>
    <property type="molecule type" value="Genomic_DNA"/>
</dbReference>
<dbReference type="InterPro" id="IPR038659">
    <property type="entry name" value="AOX_sf"/>
</dbReference>
<dbReference type="Pfam" id="PF01786">
    <property type="entry name" value="AOX"/>
    <property type="match status" value="1"/>
</dbReference>
<keyword evidence="5 13" id="KW-0812">Transmembrane</keyword>
<evidence type="ECO:0000256" key="12">
    <source>
        <dbReference type="ARBA" id="ARBA00025285"/>
    </source>
</evidence>
<name>A0A061H6U9_9BASI</name>
<dbReference type="GO" id="GO:0009916">
    <property type="term" value="F:alternative oxidase activity"/>
    <property type="evidence" value="ECO:0007669"/>
    <property type="project" value="UniProtKB-UniRule"/>
</dbReference>
<keyword evidence="6 13" id="KW-0479">Metal-binding</keyword>
<dbReference type="HOGENOM" id="CLU_041974_2_1_1"/>
<evidence type="ECO:0000256" key="8">
    <source>
        <dbReference type="ARBA" id="ARBA00022989"/>
    </source>
</evidence>
<accession>A0A061H6U9</accession>
<dbReference type="PANTHER" id="PTHR31803:SF3">
    <property type="entry name" value="ALTERNATIVE OXIDASE"/>
    <property type="match status" value="1"/>
</dbReference>
<organism evidence="16 17">
    <name type="scientific">Pseudozyma flocculosa PF-1</name>
    <dbReference type="NCBI Taxonomy" id="1277687"/>
    <lineage>
        <taxon>Eukaryota</taxon>
        <taxon>Fungi</taxon>
        <taxon>Dikarya</taxon>
        <taxon>Basidiomycota</taxon>
        <taxon>Ustilaginomycotina</taxon>
        <taxon>Ustilaginomycetes</taxon>
        <taxon>Ustilaginales</taxon>
        <taxon>Ustilaginaceae</taxon>
        <taxon>Pseudozyma</taxon>
    </lineage>
</organism>
<keyword evidence="8 15" id="KW-1133">Transmembrane helix</keyword>
<evidence type="ECO:0000313" key="16">
    <source>
        <dbReference type="EMBL" id="EPQ28607.1"/>
    </source>
</evidence>
<dbReference type="GO" id="GO:0046872">
    <property type="term" value="F:metal ion binding"/>
    <property type="evidence" value="ECO:0007669"/>
    <property type="project" value="UniProtKB-UniRule"/>
</dbReference>
<evidence type="ECO:0000256" key="3">
    <source>
        <dbReference type="ARBA" id="ARBA00022448"/>
    </source>
</evidence>
<evidence type="ECO:0000256" key="15">
    <source>
        <dbReference type="SAM" id="Phobius"/>
    </source>
</evidence>
<dbReference type="OrthoDB" id="16906at2759"/>
<comment type="cofactor">
    <cofactor evidence="13">
        <name>Fe cation</name>
        <dbReference type="ChEBI" id="CHEBI:24875"/>
    </cofactor>
    <text evidence="13">Binds 2 iron ions per subunit.</text>
</comment>
<dbReference type="PANTHER" id="PTHR31803">
    <property type="entry name" value="ALTERNATIVE OXIDASE"/>
    <property type="match status" value="1"/>
</dbReference>
<dbReference type="RefSeq" id="XP_007879624.1">
    <property type="nucleotide sequence ID" value="XM_007881433.1"/>
</dbReference>
<evidence type="ECO:0000256" key="10">
    <source>
        <dbReference type="ARBA" id="ARBA00023004"/>
    </source>
</evidence>
<evidence type="ECO:0000256" key="5">
    <source>
        <dbReference type="ARBA" id="ARBA00022692"/>
    </source>
</evidence>
<evidence type="ECO:0000256" key="4">
    <source>
        <dbReference type="ARBA" id="ARBA00022660"/>
    </source>
</evidence>
<proteinExistence type="inferred from homology"/>
<dbReference type="GO" id="GO:0010230">
    <property type="term" value="P:alternative respiration"/>
    <property type="evidence" value="ECO:0007669"/>
    <property type="project" value="TreeGrafter"/>
</dbReference>
<feature type="compositionally biased region" description="Polar residues" evidence="14">
    <location>
        <begin position="42"/>
        <end position="58"/>
    </location>
</feature>
<dbReference type="eggNOG" id="ENOG502QSB5">
    <property type="taxonomic scope" value="Eukaryota"/>
</dbReference>
<dbReference type="GO" id="GO:0005739">
    <property type="term" value="C:mitochondrion"/>
    <property type="evidence" value="ECO:0007669"/>
    <property type="project" value="TreeGrafter"/>
</dbReference>
<keyword evidence="9 13" id="KW-0560">Oxidoreductase</keyword>
<dbReference type="AlphaFoldDB" id="A0A061H6U9"/>
<evidence type="ECO:0000313" key="17">
    <source>
        <dbReference type="Proteomes" id="UP000053664"/>
    </source>
</evidence>
<evidence type="ECO:0000256" key="11">
    <source>
        <dbReference type="ARBA" id="ARBA00023136"/>
    </source>
</evidence>
<dbReference type="GeneID" id="19318017"/>
<keyword evidence="10 13" id="KW-0408">Iron</keyword>
<comment type="function">
    <text evidence="12">Catalyzes cyanide-resistant oxygen consumption. May increase respiration when the cytochrome respiratory pathway is restricted, or in response to low temperatures.</text>
</comment>
<keyword evidence="11 13" id="KW-0472">Membrane</keyword>
<evidence type="ECO:0000256" key="2">
    <source>
        <dbReference type="ARBA" id="ARBA00008388"/>
    </source>
</evidence>
<reference evidence="16 17" key="1">
    <citation type="journal article" date="2013" name="Plant Cell">
        <title>The transition from a phytopathogenic smut ancestor to an anamorphic biocontrol agent deciphered by comparative whole-genome analysis.</title>
        <authorList>
            <person name="Lefebvre F."/>
            <person name="Joly D.L."/>
            <person name="Labbe C."/>
            <person name="Teichmann B."/>
            <person name="Linning R."/>
            <person name="Belzile F."/>
            <person name="Bakkeren G."/>
            <person name="Belanger R.R."/>
        </authorList>
    </citation>
    <scope>NUCLEOTIDE SEQUENCE [LARGE SCALE GENOMIC DNA]</scope>
    <source>
        <strain evidence="16 17">PF-1</strain>
    </source>
</reference>
<dbReference type="EC" id="1.-.-.-" evidence="13"/>
<protein>
    <recommendedName>
        <fullName evidence="13">Alternative oxidase</fullName>
        <ecNumber evidence="13">1.-.-.-</ecNumber>
    </recommendedName>
</protein>
<evidence type="ECO:0000256" key="6">
    <source>
        <dbReference type="ARBA" id="ARBA00022723"/>
    </source>
</evidence>
<dbReference type="CDD" id="cd01053">
    <property type="entry name" value="AOX"/>
    <property type="match status" value="1"/>
</dbReference>
<keyword evidence="4 13" id="KW-0679">Respiratory chain</keyword>
<dbReference type="InterPro" id="IPR002680">
    <property type="entry name" value="AOX"/>
</dbReference>
<evidence type="ECO:0000256" key="14">
    <source>
        <dbReference type="SAM" id="MobiDB-lite"/>
    </source>
</evidence>
<evidence type="ECO:0000256" key="7">
    <source>
        <dbReference type="ARBA" id="ARBA00022982"/>
    </source>
</evidence>
<feature type="region of interest" description="Disordered" evidence="14">
    <location>
        <begin position="42"/>
        <end position="97"/>
    </location>
</feature>
<comment type="subcellular location">
    <subcellularLocation>
        <location evidence="1">Membrane</location>
    </subcellularLocation>
</comment>
<dbReference type="GO" id="GO:0016020">
    <property type="term" value="C:membrane"/>
    <property type="evidence" value="ECO:0007669"/>
    <property type="project" value="UniProtKB-SubCell"/>
</dbReference>
<feature type="compositionally biased region" description="Basic and acidic residues" evidence="14">
    <location>
        <begin position="77"/>
        <end position="97"/>
    </location>
</feature>
<dbReference type="KEGG" id="pfp:PFL1_03910"/>
<dbReference type="GO" id="GO:0098803">
    <property type="term" value="C:respiratory chain complex"/>
    <property type="evidence" value="ECO:0007669"/>
    <property type="project" value="UniProtKB-UniRule"/>
</dbReference>
<keyword evidence="7 13" id="KW-0249">Electron transport</keyword>